<dbReference type="PANTHER" id="PTHR23028:SF53">
    <property type="entry name" value="ACYL_TRANSF_3 DOMAIN-CONTAINING PROTEIN"/>
    <property type="match status" value="1"/>
</dbReference>
<feature type="domain" description="Acyltransferase 3" evidence="2">
    <location>
        <begin position="8"/>
        <end position="370"/>
    </location>
</feature>
<accession>A0ABQ5UDC7</accession>
<sequence length="406" mass="44764">MTQQRLLGADFLRAAACLMVLLHHLAFRMDGDNVPAPVKGLVDFAVMGSFGVAVFFVLSGFLLARPFWVALDRGEAMPSLGIYALRRAARILPGFWLALVVSLVLGVTLYGYEFGREEIVRFLAGFFLVSDWHWVTLFPVNNNGPLWSIGFEITSYVLLPFFLAVLFALRLRGWPARVGWVAVIGAVLALHWMVVQWAPIDEVERGWRYGLIGGAKAWMPRFNPIGFFAIFAVGALAAGIQVKLAAMRSYLFDLVGLAGVIAAGWVMATHIGELNEGFGWLGVPYGFPFMPLAIAVALATLPSSVLAGRLLDNRFARYVAEISFGVYIWHFLVIGLLGRLVPPAFETSGENGWNIWLASSAATIVISFGVATLSFRLLERPVVNWARGLEGRPRRVPQRELAENPR</sequence>
<keyword evidence="1" id="KW-0472">Membrane</keyword>
<dbReference type="Proteomes" id="UP001161406">
    <property type="component" value="Unassembled WGS sequence"/>
</dbReference>
<feature type="transmembrane region" description="Helical" evidence="1">
    <location>
        <begin position="88"/>
        <end position="112"/>
    </location>
</feature>
<reference evidence="3" key="2">
    <citation type="submission" date="2023-01" db="EMBL/GenBank/DDBJ databases">
        <title>Draft genome sequence of Devosia yakushimensis strain NBRC 103855.</title>
        <authorList>
            <person name="Sun Q."/>
            <person name="Mori K."/>
        </authorList>
    </citation>
    <scope>NUCLEOTIDE SEQUENCE</scope>
    <source>
        <strain evidence="3">NBRC 103855</strain>
    </source>
</reference>
<keyword evidence="1" id="KW-0812">Transmembrane</keyword>
<feature type="transmembrane region" description="Helical" evidence="1">
    <location>
        <begin position="12"/>
        <end position="29"/>
    </location>
</feature>
<name>A0ABQ5UDC7_9HYPH</name>
<evidence type="ECO:0000256" key="1">
    <source>
        <dbReference type="SAM" id="Phobius"/>
    </source>
</evidence>
<protein>
    <recommendedName>
        <fullName evidence="2">Acyltransferase 3 domain-containing protein</fullName>
    </recommendedName>
</protein>
<comment type="caution">
    <text evidence="3">The sequence shown here is derived from an EMBL/GenBank/DDBJ whole genome shotgun (WGS) entry which is preliminary data.</text>
</comment>
<dbReference type="PANTHER" id="PTHR23028">
    <property type="entry name" value="ACETYLTRANSFERASE"/>
    <property type="match status" value="1"/>
</dbReference>
<dbReference type="RefSeq" id="WP_284390396.1">
    <property type="nucleotide sequence ID" value="NZ_BSNG01000001.1"/>
</dbReference>
<dbReference type="Pfam" id="PF01757">
    <property type="entry name" value="Acyl_transf_3"/>
    <property type="match status" value="1"/>
</dbReference>
<feature type="transmembrane region" description="Helical" evidence="1">
    <location>
        <begin position="250"/>
        <end position="268"/>
    </location>
</feature>
<keyword evidence="4" id="KW-1185">Reference proteome</keyword>
<dbReference type="InterPro" id="IPR050879">
    <property type="entry name" value="Acyltransferase_3"/>
</dbReference>
<feature type="transmembrane region" description="Helical" evidence="1">
    <location>
        <begin position="218"/>
        <end position="238"/>
    </location>
</feature>
<dbReference type="EMBL" id="BSNG01000001">
    <property type="protein sequence ID" value="GLQ10082.1"/>
    <property type="molecule type" value="Genomic_DNA"/>
</dbReference>
<evidence type="ECO:0000313" key="4">
    <source>
        <dbReference type="Proteomes" id="UP001161406"/>
    </source>
</evidence>
<feature type="transmembrane region" description="Helical" evidence="1">
    <location>
        <begin position="318"/>
        <end position="341"/>
    </location>
</feature>
<feature type="transmembrane region" description="Helical" evidence="1">
    <location>
        <begin position="288"/>
        <end position="311"/>
    </location>
</feature>
<feature type="transmembrane region" description="Helical" evidence="1">
    <location>
        <begin position="146"/>
        <end position="169"/>
    </location>
</feature>
<gene>
    <name evidence="3" type="ORF">GCM10007913_20140</name>
</gene>
<evidence type="ECO:0000313" key="3">
    <source>
        <dbReference type="EMBL" id="GLQ10082.1"/>
    </source>
</evidence>
<organism evidence="3 4">
    <name type="scientific">Devosia yakushimensis</name>
    <dbReference type="NCBI Taxonomy" id="470028"/>
    <lineage>
        <taxon>Bacteria</taxon>
        <taxon>Pseudomonadati</taxon>
        <taxon>Pseudomonadota</taxon>
        <taxon>Alphaproteobacteria</taxon>
        <taxon>Hyphomicrobiales</taxon>
        <taxon>Devosiaceae</taxon>
        <taxon>Devosia</taxon>
    </lineage>
</organism>
<feature type="transmembrane region" description="Helical" evidence="1">
    <location>
        <begin position="178"/>
        <end position="198"/>
    </location>
</feature>
<feature type="transmembrane region" description="Helical" evidence="1">
    <location>
        <begin position="41"/>
        <end position="68"/>
    </location>
</feature>
<reference evidence="3" key="1">
    <citation type="journal article" date="2014" name="Int. J. Syst. Evol. Microbiol.">
        <title>Complete genome of a new Firmicutes species belonging to the dominant human colonic microbiota ('Ruminococcus bicirculans') reveals two chromosomes and a selective capacity to utilize plant glucans.</title>
        <authorList>
            <consortium name="NISC Comparative Sequencing Program"/>
            <person name="Wegmann U."/>
            <person name="Louis P."/>
            <person name="Goesmann A."/>
            <person name="Henrissat B."/>
            <person name="Duncan S.H."/>
            <person name="Flint H.J."/>
        </authorList>
    </citation>
    <scope>NUCLEOTIDE SEQUENCE</scope>
    <source>
        <strain evidence="3">NBRC 103855</strain>
    </source>
</reference>
<keyword evidence="1" id="KW-1133">Transmembrane helix</keyword>
<evidence type="ECO:0000259" key="2">
    <source>
        <dbReference type="Pfam" id="PF01757"/>
    </source>
</evidence>
<proteinExistence type="predicted"/>
<feature type="transmembrane region" description="Helical" evidence="1">
    <location>
        <begin position="353"/>
        <end position="378"/>
    </location>
</feature>
<dbReference type="InterPro" id="IPR002656">
    <property type="entry name" value="Acyl_transf_3_dom"/>
</dbReference>